<evidence type="ECO:0000256" key="1">
    <source>
        <dbReference type="SAM" id="Phobius"/>
    </source>
</evidence>
<dbReference type="PANTHER" id="PTHR23028:SF131">
    <property type="entry name" value="BLR2367 PROTEIN"/>
    <property type="match status" value="1"/>
</dbReference>
<keyword evidence="3" id="KW-0012">Acyltransferase</keyword>
<feature type="transmembrane region" description="Helical" evidence="1">
    <location>
        <begin position="234"/>
        <end position="255"/>
    </location>
</feature>
<dbReference type="AlphaFoldDB" id="A0A845AH54"/>
<dbReference type="PANTHER" id="PTHR23028">
    <property type="entry name" value="ACETYLTRANSFERASE"/>
    <property type="match status" value="1"/>
</dbReference>
<organism evidence="3 4">
    <name type="scientific">Qipengyuania algicida</name>
    <dbReference type="NCBI Taxonomy" id="1836209"/>
    <lineage>
        <taxon>Bacteria</taxon>
        <taxon>Pseudomonadati</taxon>
        <taxon>Pseudomonadota</taxon>
        <taxon>Alphaproteobacteria</taxon>
        <taxon>Sphingomonadales</taxon>
        <taxon>Erythrobacteraceae</taxon>
        <taxon>Qipengyuania</taxon>
    </lineage>
</organism>
<feature type="transmembrane region" description="Helical" evidence="1">
    <location>
        <begin position="204"/>
        <end position="222"/>
    </location>
</feature>
<evidence type="ECO:0000313" key="4">
    <source>
        <dbReference type="Proteomes" id="UP000439780"/>
    </source>
</evidence>
<gene>
    <name evidence="3" type="ORF">GRI58_08180</name>
</gene>
<dbReference type="Proteomes" id="UP000439780">
    <property type="component" value="Unassembled WGS sequence"/>
</dbReference>
<keyword evidence="1" id="KW-0812">Transmembrane</keyword>
<feature type="transmembrane region" description="Helical" evidence="1">
    <location>
        <begin position="152"/>
        <end position="169"/>
    </location>
</feature>
<comment type="caution">
    <text evidence="3">The sequence shown here is derived from an EMBL/GenBank/DDBJ whole genome shotgun (WGS) entry which is preliminary data.</text>
</comment>
<sequence>MLSGFIIYYVNHNRVGQNSFASSYLRSRLVRIYVPYLPVGIAVALAYLTIGKNAAGANDWNWFSTLTLLPSLDRPALALAWTLQHEVIFYVVALLCFLSGRFVISSIVLSLALFAYGLFNMTDVKAMGLVDLEFLFGIIAAWCFVNRKGPNNLVLIVVGIGFLGMYFWIDNRFYSVVFGLGLALLILPIVRLEHTGRIAIGPVLKLFGNASYAIYLIHYPLVNNLARRIDGVDSLLLWVILIAISAVAGISYHKLFEAPALRMIRPLIPRNNRESRLQRQS</sequence>
<dbReference type="InterPro" id="IPR050879">
    <property type="entry name" value="Acyltransferase_3"/>
</dbReference>
<dbReference type="EMBL" id="WTYA01000005">
    <property type="protein sequence ID" value="MXP28797.1"/>
    <property type="molecule type" value="Genomic_DNA"/>
</dbReference>
<name>A0A845AH54_9SPHN</name>
<evidence type="ECO:0000313" key="3">
    <source>
        <dbReference type="EMBL" id="MXP28797.1"/>
    </source>
</evidence>
<keyword evidence="3" id="KW-0808">Transferase</keyword>
<protein>
    <submittedName>
        <fullName evidence="3">Acyltransferase family protein</fullName>
    </submittedName>
</protein>
<feature type="transmembrane region" description="Helical" evidence="1">
    <location>
        <begin position="126"/>
        <end position="145"/>
    </location>
</feature>
<dbReference type="RefSeq" id="WP_160753072.1">
    <property type="nucleotide sequence ID" value="NZ_WTYA01000005.1"/>
</dbReference>
<dbReference type="GO" id="GO:0016747">
    <property type="term" value="F:acyltransferase activity, transferring groups other than amino-acyl groups"/>
    <property type="evidence" value="ECO:0007669"/>
    <property type="project" value="InterPro"/>
</dbReference>
<keyword evidence="1" id="KW-0472">Membrane</keyword>
<dbReference type="Pfam" id="PF01757">
    <property type="entry name" value="Acyl_transf_3"/>
    <property type="match status" value="1"/>
</dbReference>
<keyword evidence="4" id="KW-1185">Reference proteome</keyword>
<feature type="transmembrane region" description="Helical" evidence="1">
    <location>
        <begin position="88"/>
        <end position="114"/>
    </location>
</feature>
<accession>A0A845AH54</accession>
<keyword evidence="1" id="KW-1133">Transmembrane helix</keyword>
<dbReference type="InterPro" id="IPR002656">
    <property type="entry name" value="Acyl_transf_3_dom"/>
</dbReference>
<dbReference type="GO" id="GO:0000271">
    <property type="term" value="P:polysaccharide biosynthetic process"/>
    <property type="evidence" value="ECO:0007669"/>
    <property type="project" value="TreeGrafter"/>
</dbReference>
<feature type="domain" description="Acyltransferase 3" evidence="2">
    <location>
        <begin position="1"/>
        <end position="248"/>
    </location>
</feature>
<proteinExistence type="predicted"/>
<feature type="transmembrane region" description="Helical" evidence="1">
    <location>
        <begin position="175"/>
        <end position="192"/>
    </location>
</feature>
<dbReference type="GO" id="GO:0016020">
    <property type="term" value="C:membrane"/>
    <property type="evidence" value="ECO:0007669"/>
    <property type="project" value="TreeGrafter"/>
</dbReference>
<feature type="transmembrane region" description="Helical" evidence="1">
    <location>
        <begin position="32"/>
        <end position="50"/>
    </location>
</feature>
<evidence type="ECO:0000259" key="2">
    <source>
        <dbReference type="Pfam" id="PF01757"/>
    </source>
</evidence>
<dbReference type="OrthoDB" id="7425845at2"/>
<reference evidence="3 4" key="1">
    <citation type="submission" date="2019-12" db="EMBL/GenBank/DDBJ databases">
        <title>Genomic-based taxomic classification of the family Erythrobacteraceae.</title>
        <authorList>
            <person name="Xu L."/>
        </authorList>
    </citation>
    <scope>NUCLEOTIDE SEQUENCE [LARGE SCALE GENOMIC DNA]</scope>
    <source>
        <strain evidence="3 4">KEMB 9005-328</strain>
    </source>
</reference>